<reference evidence="1" key="1">
    <citation type="journal article" date="2023" name="DNA Res.">
        <title>Chromosome-level genome assembly of Phrynocephalus forsythii using third-generation DNA sequencing and Hi-C analysis.</title>
        <authorList>
            <person name="Qi Y."/>
            <person name="Zhao W."/>
            <person name="Zhao Y."/>
            <person name="Niu C."/>
            <person name="Cao S."/>
            <person name="Zhang Y."/>
        </authorList>
    </citation>
    <scope>NUCLEOTIDE SEQUENCE</scope>
    <source>
        <tissue evidence="1">Muscle</tissue>
    </source>
</reference>
<sequence length="122" mass="13768">MSTLGAEVKIKHLGERQRYLGVDMFRDPECNFYLCQTDKIEKLLQKCKMGDCKTVSTPMAVEFNRIPEDGKFSNVELYQSVLGSLMNLSSWSWPGISAAVNILSQHAAEPLNKHLKGIKHIL</sequence>
<dbReference type="Proteomes" id="UP001142489">
    <property type="component" value="Unassembled WGS sequence"/>
</dbReference>
<protein>
    <submittedName>
        <fullName evidence="1">Uncharacterized protein</fullName>
    </submittedName>
</protein>
<evidence type="ECO:0000313" key="2">
    <source>
        <dbReference type="Proteomes" id="UP001142489"/>
    </source>
</evidence>
<organism evidence="1 2">
    <name type="scientific">Phrynocephalus forsythii</name>
    <dbReference type="NCBI Taxonomy" id="171643"/>
    <lineage>
        <taxon>Eukaryota</taxon>
        <taxon>Metazoa</taxon>
        <taxon>Chordata</taxon>
        <taxon>Craniata</taxon>
        <taxon>Vertebrata</taxon>
        <taxon>Euteleostomi</taxon>
        <taxon>Lepidosauria</taxon>
        <taxon>Squamata</taxon>
        <taxon>Bifurcata</taxon>
        <taxon>Unidentata</taxon>
        <taxon>Episquamata</taxon>
        <taxon>Toxicofera</taxon>
        <taxon>Iguania</taxon>
        <taxon>Acrodonta</taxon>
        <taxon>Agamidae</taxon>
        <taxon>Agaminae</taxon>
        <taxon>Phrynocephalus</taxon>
    </lineage>
</organism>
<name>A0A9Q1B3X3_9SAUR</name>
<comment type="caution">
    <text evidence="1">The sequence shown here is derived from an EMBL/GenBank/DDBJ whole genome shotgun (WGS) entry which is preliminary data.</text>
</comment>
<evidence type="ECO:0000313" key="1">
    <source>
        <dbReference type="EMBL" id="KAJ7332488.1"/>
    </source>
</evidence>
<dbReference type="EMBL" id="JAPFRF010000005">
    <property type="protein sequence ID" value="KAJ7332488.1"/>
    <property type="molecule type" value="Genomic_DNA"/>
</dbReference>
<gene>
    <name evidence="1" type="ORF">JRQ81_014668</name>
</gene>
<proteinExistence type="predicted"/>
<keyword evidence="2" id="KW-1185">Reference proteome</keyword>
<accession>A0A9Q1B3X3</accession>
<dbReference type="AlphaFoldDB" id="A0A9Q1B3X3"/>
<dbReference type="OrthoDB" id="9050163at2759"/>